<dbReference type="AlphaFoldDB" id="A0A4D9E5F4"/>
<name>A0A4D9E5F4_9SAUR</name>
<reference evidence="2 3" key="2">
    <citation type="submission" date="2019-04" db="EMBL/GenBank/DDBJ databases">
        <title>The genome sequence of big-headed turtle.</title>
        <authorList>
            <person name="Gong S."/>
        </authorList>
    </citation>
    <scope>NUCLEOTIDE SEQUENCE [LARGE SCALE GENOMIC DNA]</scope>
    <source>
        <strain evidence="2">DO16091913</strain>
        <tissue evidence="2">Muscle</tissue>
    </source>
</reference>
<evidence type="ECO:0000313" key="2">
    <source>
        <dbReference type="EMBL" id="TFK03458.1"/>
    </source>
</evidence>
<dbReference type="Proteomes" id="UP000297703">
    <property type="component" value="Unassembled WGS sequence"/>
</dbReference>
<sequence>MRLLPGTSAPCQARSLHAQTPAGKEHTVSSAQRVIQGTGAARSVSLRRRCTERWWRVSHHCDRSETWSRLHDAVSEAQEGQGMRGCGWKWETLSRTLLTHVNVHVYNFSQVVGPLQAQRFQARGYKDVLQPSSFALRVLRPGSQGHGFEKTPQIH</sequence>
<comment type="caution">
    <text evidence="2">The sequence shown here is derived from an EMBL/GenBank/DDBJ whole genome shotgun (WGS) entry which is preliminary data.</text>
</comment>
<gene>
    <name evidence="2" type="ORF">DR999_PMT14202</name>
</gene>
<proteinExistence type="predicted"/>
<reference evidence="2 3" key="1">
    <citation type="submission" date="2019-04" db="EMBL/GenBank/DDBJ databases">
        <title>Draft genome of the big-headed turtle Platysternon megacephalum.</title>
        <authorList>
            <person name="Gong S."/>
        </authorList>
    </citation>
    <scope>NUCLEOTIDE SEQUENCE [LARGE SCALE GENOMIC DNA]</scope>
    <source>
        <strain evidence="2">DO16091913</strain>
        <tissue evidence="2">Muscle</tissue>
    </source>
</reference>
<keyword evidence="3" id="KW-1185">Reference proteome</keyword>
<organism evidence="2 3">
    <name type="scientific">Platysternon megacephalum</name>
    <name type="common">big-headed turtle</name>
    <dbReference type="NCBI Taxonomy" id="55544"/>
    <lineage>
        <taxon>Eukaryota</taxon>
        <taxon>Metazoa</taxon>
        <taxon>Chordata</taxon>
        <taxon>Craniata</taxon>
        <taxon>Vertebrata</taxon>
        <taxon>Euteleostomi</taxon>
        <taxon>Archelosauria</taxon>
        <taxon>Testudinata</taxon>
        <taxon>Testudines</taxon>
        <taxon>Cryptodira</taxon>
        <taxon>Durocryptodira</taxon>
        <taxon>Testudinoidea</taxon>
        <taxon>Platysternidae</taxon>
        <taxon>Platysternon</taxon>
    </lineage>
</organism>
<protein>
    <submittedName>
        <fullName evidence="2">Solute carrier family 12 member 5</fullName>
    </submittedName>
</protein>
<feature type="region of interest" description="Disordered" evidence="1">
    <location>
        <begin position="1"/>
        <end position="34"/>
    </location>
</feature>
<accession>A0A4D9E5F4</accession>
<dbReference type="EMBL" id="QXTE01000158">
    <property type="protein sequence ID" value="TFK03458.1"/>
    <property type="molecule type" value="Genomic_DNA"/>
</dbReference>
<evidence type="ECO:0000256" key="1">
    <source>
        <dbReference type="SAM" id="MobiDB-lite"/>
    </source>
</evidence>
<evidence type="ECO:0000313" key="3">
    <source>
        <dbReference type="Proteomes" id="UP000297703"/>
    </source>
</evidence>